<accession>A0AAU9Q8D6</accession>
<proteinExistence type="predicted"/>
<comment type="caution">
    <text evidence="1">The sequence shown here is derived from an EMBL/GenBank/DDBJ whole genome shotgun (WGS) entry which is preliminary data.</text>
</comment>
<dbReference type="AlphaFoldDB" id="A0AAU9Q8D6"/>
<dbReference type="EMBL" id="CAKMTQ010000034">
    <property type="protein sequence ID" value="CAH1535055.1"/>
    <property type="molecule type" value="Genomic_DNA"/>
</dbReference>
<gene>
    <name evidence="1" type="ORF">THF1D04_40100</name>
</gene>
<name>A0AAU9Q8D6_9VIBR</name>
<protein>
    <recommendedName>
        <fullName evidence="3">DUF645 family protein</fullName>
    </recommendedName>
</protein>
<reference evidence="1" key="1">
    <citation type="submission" date="2022-01" db="EMBL/GenBank/DDBJ databases">
        <authorList>
            <person name="Lagorce A."/>
        </authorList>
    </citation>
    <scope>NUCLEOTIDE SEQUENCE</scope>
    <source>
        <strain evidence="1">Th15_F1_D04</strain>
    </source>
</reference>
<dbReference type="Proteomes" id="UP001295420">
    <property type="component" value="Unassembled WGS sequence"/>
</dbReference>
<sequence length="63" mass="7165">MRLNFNKTPYFVFLVKSNDLYRLCFLSGRLALNLSINLDDCSAWGFLWNAGHVNSIAQGGIRI</sequence>
<organism evidence="1 2">
    <name type="scientific">Vibrio owensii</name>
    <dbReference type="NCBI Taxonomy" id="696485"/>
    <lineage>
        <taxon>Bacteria</taxon>
        <taxon>Pseudomonadati</taxon>
        <taxon>Pseudomonadota</taxon>
        <taxon>Gammaproteobacteria</taxon>
        <taxon>Vibrionales</taxon>
        <taxon>Vibrionaceae</taxon>
        <taxon>Vibrio</taxon>
    </lineage>
</organism>
<evidence type="ECO:0000313" key="2">
    <source>
        <dbReference type="Proteomes" id="UP001295420"/>
    </source>
</evidence>
<evidence type="ECO:0008006" key="3">
    <source>
        <dbReference type="Google" id="ProtNLM"/>
    </source>
</evidence>
<evidence type="ECO:0000313" key="1">
    <source>
        <dbReference type="EMBL" id="CAH1535055.1"/>
    </source>
</evidence>